<dbReference type="EMBL" id="JAVDWA010000001">
    <property type="protein sequence ID" value="MDR7071062.1"/>
    <property type="molecule type" value="Genomic_DNA"/>
</dbReference>
<proteinExistence type="predicted"/>
<name>A0ABU1TV23_9BACL</name>
<dbReference type="Pfam" id="PF14325">
    <property type="entry name" value="DUF4383"/>
    <property type="match status" value="1"/>
</dbReference>
<evidence type="ECO:0000313" key="2">
    <source>
        <dbReference type="EMBL" id="MDR7071062.1"/>
    </source>
</evidence>
<keyword evidence="1" id="KW-1133">Transmembrane helix</keyword>
<feature type="transmembrane region" description="Helical" evidence="1">
    <location>
        <begin position="82"/>
        <end position="105"/>
    </location>
</feature>
<sequence>MAQKFVKVLGIIFLVLGVVGFVLPMEGIFHLTPMHNIVHLASGIIGLIMSNTEAKAALFAKVFGFIYLLVAILGLFTHEFMGIMFLIADNILHFIIAFASLYVGFTALTSKPANKSVSQ</sequence>
<feature type="transmembrane region" description="Helical" evidence="1">
    <location>
        <begin position="56"/>
        <end position="76"/>
    </location>
</feature>
<organism evidence="2 3">
    <name type="scientific">Fictibacillus barbaricus</name>
    <dbReference type="NCBI Taxonomy" id="182136"/>
    <lineage>
        <taxon>Bacteria</taxon>
        <taxon>Bacillati</taxon>
        <taxon>Bacillota</taxon>
        <taxon>Bacilli</taxon>
        <taxon>Bacillales</taxon>
        <taxon>Fictibacillaceae</taxon>
        <taxon>Fictibacillus</taxon>
    </lineage>
</organism>
<gene>
    <name evidence="2" type="ORF">J2X07_000037</name>
</gene>
<protein>
    <submittedName>
        <fullName evidence="2">Uncharacterized membrane protein HdeD (DUF308 family)</fullName>
    </submittedName>
</protein>
<keyword evidence="1" id="KW-0472">Membrane</keyword>
<feature type="transmembrane region" description="Helical" evidence="1">
    <location>
        <begin position="5"/>
        <end position="23"/>
    </location>
</feature>
<dbReference type="Proteomes" id="UP001258181">
    <property type="component" value="Unassembled WGS sequence"/>
</dbReference>
<feature type="transmembrane region" description="Helical" evidence="1">
    <location>
        <begin position="29"/>
        <end position="49"/>
    </location>
</feature>
<reference evidence="2 3" key="1">
    <citation type="submission" date="2023-07" db="EMBL/GenBank/DDBJ databases">
        <title>Sorghum-associated microbial communities from plants grown in Nebraska, USA.</title>
        <authorList>
            <person name="Schachtman D."/>
        </authorList>
    </citation>
    <scope>NUCLEOTIDE SEQUENCE [LARGE SCALE GENOMIC DNA]</scope>
    <source>
        <strain evidence="2 3">BE211</strain>
    </source>
</reference>
<evidence type="ECO:0000313" key="3">
    <source>
        <dbReference type="Proteomes" id="UP001258181"/>
    </source>
</evidence>
<accession>A0ABU1TV23</accession>
<evidence type="ECO:0000256" key="1">
    <source>
        <dbReference type="SAM" id="Phobius"/>
    </source>
</evidence>
<keyword evidence="3" id="KW-1185">Reference proteome</keyword>
<keyword evidence="1" id="KW-0812">Transmembrane</keyword>
<comment type="caution">
    <text evidence="2">The sequence shown here is derived from an EMBL/GenBank/DDBJ whole genome shotgun (WGS) entry which is preliminary data.</text>
</comment>
<dbReference type="RefSeq" id="WP_310255400.1">
    <property type="nucleotide sequence ID" value="NZ_JAVDWA010000001.1"/>
</dbReference>